<dbReference type="RefSeq" id="WP_008992190.1">
    <property type="nucleotide sequence ID" value="NZ_AMSG01000019.1"/>
</dbReference>
<feature type="transmembrane region" description="Helical" evidence="1">
    <location>
        <begin position="25"/>
        <end position="49"/>
    </location>
</feature>
<organism evidence="2 3">
    <name type="scientific">Galbibacter marinus</name>
    <dbReference type="NCBI Taxonomy" id="555500"/>
    <lineage>
        <taxon>Bacteria</taxon>
        <taxon>Pseudomonadati</taxon>
        <taxon>Bacteroidota</taxon>
        <taxon>Flavobacteriia</taxon>
        <taxon>Flavobacteriales</taxon>
        <taxon>Flavobacteriaceae</taxon>
        <taxon>Galbibacter</taxon>
    </lineage>
</organism>
<keyword evidence="1" id="KW-0812">Transmembrane</keyword>
<keyword evidence="1" id="KW-1133">Transmembrane helix</keyword>
<comment type="caution">
    <text evidence="2">The sequence shown here is derived from an EMBL/GenBank/DDBJ whole genome shotgun (WGS) entry which is preliminary data.</text>
</comment>
<evidence type="ECO:0000256" key="1">
    <source>
        <dbReference type="SAM" id="Phobius"/>
    </source>
</evidence>
<accession>K2PSJ5</accession>
<sequence length="63" mass="6374">MKNLYIDSGIIELSPKNLEETNGGIIIASGLAVAGYFLGGIAVGAAIGYGASAAIEGIEGWFE</sequence>
<dbReference type="AlphaFoldDB" id="K2PSJ5"/>
<keyword evidence="1" id="KW-0472">Membrane</keyword>
<dbReference type="Proteomes" id="UP000007364">
    <property type="component" value="Unassembled WGS sequence"/>
</dbReference>
<evidence type="ECO:0000313" key="2">
    <source>
        <dbReference type="EMBL" id="EKF54524.1"/>
    </source>
</evidence>
<protein>
    <submittedName>
        <fullName evidence="2">Uncharacterized protein</fullName>
    </submittedName>
</protein>
<proteinExistence type="predicted"/>
<reference evidence="2 3" key="1">
    <citation type="journal article" date="2012" name="J. Bacteriol.">
        <title>Genome Sequence of Galbibacter marinum Type Strain ck-I2-15.</title>
        <authorList>
            <person name="Lai Q."/>
            <person name="Li C."/>
            <person name="Shao Z."/>
        </authorList>
    </citation>
    <scope>NUCLEOTIDE SEQUENCE [LARGE SCALE GENOMIC DNA]</scope>
    <source>
        <strain evidence="3">ck-I2-15</strain>
    </source>
</reference>
<dbReference type="EMBL" id="AMSG01000019">
    <property type="protein sequence ID" value="EKF54524.1"/>
    <property type="molecule type" value="Genomic_DNA"/>
</dbReference>
<keyword evidence="3" id="KW-1185">Reference proteome</keyword>
<gene>
    <name evidence="2" type="ORF">I215_11758</name>
</gene>
<name>K2PSJ5_9FLAO</name>
<evidence type="ECO:0000313" key="3">
    <source>
        <dbReference type="Proteomes" id="UP000007364"/>
    </source>
</evidence>